<dbReference type="EMBL" id="KV878918">
    <property type="protein sequence ID" value="OJJ79408.1"/>
    <property type="molecule type" value="Genomic_DNA"/>
</dbReference>
<protein>
    <submittedName>
        <fullName evidence="2">Uncharacterized protein</fullName>
    </submittedName>
</protein>
<keyword evidence="1" id="KW-0732">Signal</keyword>
<dbReference type="GeneID" id="34464073"/>
<dbReference type="RefSeq" id="XP_022396106.1">
    <property type="nucleotide sequence ID" value="XM_022547812.1"/>
</dbReference>
<organism evidence="2 3">
    <name type="scientific">Aspergillus glaucus CBS 516.65</name>
    <dbReference type="NCBI Taxonomy" id="1160497"/>
    <lineage>
        <taxon>Eukaryota</taxon>
        <taxon>Fungi</taxon>
        <taxon>Dikarya</taxon>
        <taxon>Ascomycota</taxon>
        <taxon>Pezizomycotina</taxon>
        <taxon>Eurotiomycetes</taxon>
        <taxon>Eurotiomycetidae</taxon>
        <taxon>Eurotiales</taxon>
        <taxon>Aspergillaceae</taxon>
        <taxon>Aspergillus</taxon>
        <taxon>Aspergillus subgen. Aspergillus</taxon>
    </lineage>
</organism>
<name>A0A1L9V670_ASPGL</name>
<dbReference type="Gene3D" id="3.80.10.10">
    <property type="entry name" value="Ribonuclease Inhibitor"/>
    <property type="match status" value="1"/>
</dbReference>
<feature type="chain" id="PRO_5012160021" evidence="1">
    <location>
        <begin position="28"/>
        <end position="399"/>
    </location>
</feature>
<dbReference type="InterPro" id="IPR032675">
    <property type="entry name" value="LRR_dom_sf"/>
</dbReference>
<dbReference type="VEuPathDB" id="FungiDB:ASPGLDRAFT_52673"/>
<evidence type="ECO:0000256" key="1">
    <source>
        <dbReference type="SAM" id="SignalP"/>
    </source>
</evidence>
<dbReference type="OrthoDB" id="2125396at2759"/>
<sequence length="399" mass="44391">MHPTSPRQIHLPTEVILLIVSLAATNADNNAQRQRTMHACCLVSRQWYSAAVVFLYEKPRLDRGKAFYKFTDTISPPVASRKSKMNLGSMVRRLDLSYLVHHSSNSMTSRLLGKVKENLEVFIAPSVTFAVNCLPALSKCRNLRHLDLSLVGEPLPFPNLKKALSSLTKLLTLRLPRSISLDEFQAQGSQLVSWPSRLYRLQFSGSFSPTAIPSFTWPPSLTSLTLKNCSNLSVNNLGSLISSPHLATCLSRLTISGSNRNLSPESINAIPAFLPGLNFLSIPGDLVEESFFDMLNYMTPPLALEVLEFGNPFFEATLGFSTASLVENFATGLRNLRAVGFADAFLTEQRIQEDEEIDNVLQRRFREKSKPALQTANGDEVVDDYDNDDDDPDVGVYYL</sequence>
<proteinExistence type="predicted"/>
<keyword evidence="3" id="KW-1185">Reference proteome</keyword>
<feature type="signal peptide" evidence="1">
    <location>
        <begin position="1"/>
        <end position="27"/>
    </location>
</feature>
<gene>
    <name evidence="2" type="ORF">ASPGLDRAFT_52673</name>
</gene>
<dbReference type="AlphaFoldDB" id="A0A1L9V670"/>
<dbReference type="STRING" id="1160497.A0A1L9V670"/>
<accession>A0A1L9V670</accession>
<evidence type="ECO:0000313" key="2">
    <source>
        <dbReference type="EMBL" id="OJJ79408.1"/>
    </source>
</evidence>
<dbReference type="SUPFAM" id="SSF52047">
    <property type="entry name" value="RNI-like"/>
    <property type="match status" value="1"/>
</dbReference>
<dbReference type="Proteomes" id="UP000184300">
    <property type="component" value="Unassembled WGS sequence"/>
</dbReference>
<evidence type="ECO:0000313" key="3">
    <source>
        <dbReference type="Proteomes" id="UP000184300"/>
    </source>
</evidence>
<reference evidence="3" key="1">
    <citation type="journal article" date="2017" name="Genome Biol.">
        <title>Comparative genomics reveals high biological diversity and specific adaptations in the industrially and medically important fungal genus Aspergillus.</title>
        <authorList>
            <person name="de Vries R.P."/>
            <person name="Riley R."/>
            <person name="Wiebenga A."/>
            <person name="Aguilar-Osorio G."/>
            <person name="Amillis S."/>
            <person name="Uchima C.A."/>
            <person name="Anderluh G."/>
            <person name="Asadollahi M."/>
            <person name="Askin M."/>
            <person name="Barry K."/>
            <person name="Battaglia E."/>
            <person name="Bayram O."/>
            <person name="Benocci T."/>
            <person name="Braus-Stromeyer S.A."/>
            <person name="Caldana C."/>
            <person name="Canovas D."/>
            <person name="Cerqueira G.C."/>
            <person name="Chen F."/>
            <person name="Chen W."/>
            <person name="Choi C."/>
            <person name="Clum A."/>
            <person name="Dos Santos R.A."/>
            <person name="Damasio A.R."/>
            <person name="Diallinas G."/>
            <person name="Emri T."/>
            <person name="Fekete E."/>
            <person name="Flipphi M."/>
            <person name="Freyberg S."/>
            <person name="Gallo A."/>
            <person name="Gournas C."/>
            <person name="Habgood R."/>
            <person name="Hainaut M."/>
            <person name="Harispe M.L."/>
            <person name="Henrissat B."/>
            <person name="Hilden K.S."/>
            <person name="Hope R."/>
            <person name="Hossain A."/>
            <person name="Karabika E."/>
            <person name="Karaffa L."/>
            <person name="Karanyi Z."/>
            <person name="Krasevec N."/>
            <person name="Kuo A."/>
            <person name="Kusch H."/>
            <person name="LaButti K."/>
            <person name="Lagendijk E.L."/>
            <person name="Lapidus A."/>
            <person name="Levasseur A."/>
            <person name="Lindquist E."/>
            <person name="Lipzen A."/>
            <person name="Logrieco A.F."/>
            <person name="MacCabe A."/>
            <person name="Maekelae M.R."/>
            <person name="Malavazi I."/>
            <person name="Melin P."/>
            <person name="Meyer V."/>
            <person name="Mielnichuk N."/>
            <person name="Miskei M."/>
            <person name="Molnar A.P."/>
            <person name="Mule G."/>
            <person name="Ngan C.Y."/>
            <person name="Orejas M."/>
            <person name="Orosz E."/>
            <person name="Ouedraogo J.P."/>
            <person name="Overkamp K.M."/>
            <person name="Park H.-S."/>
            <person name="Perrone G."/>
            <person name="Piumi F."/>
            <person name="Punt P.J."/>
            <person name="Ram A.F."/>
            <person name="Ramon A."/>
            <person name="Rauscher S."/>
            <person name="Record E."/>
            <person name="Riano-Pachon D.M."/>
            <person name="Robert V."/>
            <person name="Roehrig J."/>
            <person name="Ruller R."/>
            <person name="Salamov A."/>
            <person name="Salih N.S."/>
            <person name="Samson R.A."/>
            <person name="Sandor E."/>
            <person name="Sanguinetti M."/>
            <person name="Schuetze T."/>
            <person name="Sepcic K."/>
            <person name="Shelest E."/>
            <person name="Sherlock G."/>
            <person name="Sophianopoulou V."/>
            <person name="Squina F.M."/>
            <person name="Sun H."/>
            <person name="Susca A."/>
            <person name="Todd R.B."/>
            <person name="Tsang A."/>
            <person name="Unkles S.E."/>
            <person name="van de Wiele N."/>
            <person name="van Rossen-Uffink D."/>
            <person name="Oliveira J.V."/>
            <person name="Vesth T.C."/>
            <person name="Visser J."/>
            <person name="Yu J.-H."/>
            <person name="Zhou M."/>
            <person name="Andersen M.R."/>
            <person name="Archer D.B."/>
            <person name="Baker S.E."/>
            <person name="Benoit I."/>
            <person name="Brakhage A.A."/>
            <person name="Braus G.H."/>
            <person name="Fischer R."/>
            <person name="Frisvad J.C."/>
            <person name="Goldman G.H."/>
            <person name="Houbraken J."/>
            <person name="Oakley B."/>
            <person name="Pocsi I."/>
            <person name="Scazzocchio C."/>
            <person name="Seiboth B."/>
            <person name="vanKuyk P.A."/>
            <person name="Wortman J."/>
            <person name="Dyer P.S."/>
            <person name="Grigoriev I.V."/>
        </authorList>
    </citation>
    <scope>NUCLEOTIDE SEQUENCE [LARGE SCALE GENOMIC DNA]</scope>
    <source>
        <strain evidence="3">CBS 516.65</strain>
    </source>
</reference>